<feature type="chain" id="PRO_5047519344" evidence="1">
    <location>
        <begin position="20"/>
        <end position="170"/>
    </location>
</feature>
<dbReference type="Proteomes" id="UP001151760">
    <property type="component" value="Unassembled WGS sequence"/>
</dbReference>
<evidence type="ECO:0000313" key="2">
    <source>
        <dbReference type="EMBL" id="GJT89415.1"/>
    </source>
</evidence>
<comment type="caution">
    <text evidence="2">The sequence shown here is derived from an EMBL/GenBank/DDBJ whole genome shotgun (WGS) entry which is preliminary data.</text>
</comment>
<evidence type="ECO:0000313" key="3">
    <source>
        <dbReference type="Proteomes" id="UP001151760"/>
    </source>
</evidence>
<protein>
    <submittedName>
        <fullName evidence="2">Uncharacterized protein</fullName>
    </submittedName>
</protein>
<keyword evidence="1" id="KW-0732">Signal</keyword>
<reference evidence="2" key="1">
    <citation type="journal article" date="2022" name="Int. J. Mol. Sci.">
        <title>Draft Genome of Tanacetum Coccineum: Genomic Comparison of Closely Related Tanacetum-Family Plants.</title>
        <authorList>
            <person name="Yamashiro T."/>
            <person name="Shiraishi A."/>
            <person name="Nakayama K."/>
            <person name="Satake H."/>
        </authorList>
    </citation>
    <scope>NUCLEOTIDE SEQUENCE</scope>
</reference>
<feature type="signal peptide" evidence="1">
    <location>
        <begin position="1"/>
        <end position="19"/>
    </location>
</feature>
<proteinExistence type="predicted"/>
<reference evidence="2" key="2">
    <citation type="submission" date="2022-01" db="EMBL/GenBank/DDBJ databases">
        <authorList>
            <person name="Yamashiro T."/>
            <person name="Shiraishi A."/>
            <person name="Satake H."/>
            <person name="Nakayama K."/>
        </authorList>
    </citation>
    <scope>NUCLEOTIDE SEQUENCE</scope>
</reference>
<name>A0ABQ5HQ56_9ASTR</name>
<dbReference type="EMBL" id="BQNB010019822">
    <property type="protein sequence ID" value="GJT89415.1"/>
    <property type="molecule type" value="Genomic_DNA"/>
</dbReference>
<keyword evidence="3" id="KW-1185">Reference proteome</keyword>
<gene>
    <name evidence="2" type="ORF">Tco_1071132</name>
</gene>
<sequence length="170" mass="18995">MNTSMIKFLIALIIVMALAINLSATPIKEDDEDLMPTYGSLRGASRFLARHSRGLRLQKCNKNPRRCRARGSPGNLAIMVESSIGDQKLRGEIGEAATARKPASIEFIRISLARFRSCTSRSRYQSVSKQTTRHLPRACLMLAQAGFPFITVFTKEYHCECSGNYHKDNA</sequence>
<accession>A0ABQ5HQ56</accession>
<evidence type="ECO:0000256" key="1">
    <source>
        <dbReference type="SAM" id="SignalP"/>
    </source>
</evidence>
<organism evidence="2 3">
    <name type="scientific">Tanacetum coccineum</name>
    <dbReference type="NCBI Taxonomy" id="301880"/>
    <lineage>
        <taxon>Eukaryota</taxon>
        <taxon>Viridiplantae</taxon>
        <taxon>Streptophyta</taxon>
        <taxon>Embryophyta</taxon>
        <taxon>Tracheophyta</taxon>
        <taxon>Spermatophyta</taxon>
        <taxon>Magnoliopsida</taxon>
        <taxon>eudicotyledons</taxon>
        <taxon>Gunneridae</taxon>
        <taxon>Pentapetalae</taxon>
        <taxon>asterids</taxon>
        <taxon>campanulids</taxon>
        <taxon>Asterales</taxon>
        <taxon>Asteraceae</taxon>
        <taxon>Asteroideae</taxon>
        <taxon>Anthemideae</taxon>
        <taxon>Anthemidinae</taxon>
        <taxon>Tanacetum</taxon>
    </lineage>
</organism>